<gene>
    <name evidence="8" type="ORF">EYC84_005259</name>
</gene>
<organism evidence="8 9">
    <name type="scientific">Monilinia fructicola</name>
    <name type="common">Brown rot fungus</name>
    <name type="synonym">Ciboria fructicola</name>
    <dbReference type="NCBI Taxonomy" id="38448"/>
    <lineage>
        <taxon>Eukaryota</taxon>
        <taxon>Fungi</taxon>
        <taxon>Dikarya</taxon>
        <taxon>Ascomycota</taxon>
        <taxon>Pezizomycotina</taxon>
        <taxon>Leotiomycetes</taxon>
        <taxon>Helotiales</taxon>
        <taxon>Sclerotiniaceae</taxon>
        <taxon>Monilinia</taxon>
    </lineage>
</organism>
<feature type="domain" description="TLC" evidence="7">
    <location>
        <begin position="321"/>
        <end position="567"/>
    </location>
</feature>
<keyword evidence="4 5" id="KW-0472">Membrane</keyword>
<feature type="transmembrane region" description="Helical" evidence="6">
    <location>
        <begin position="324"/>
        <end position="348"/>
    </location>
</feature>
<evidence type="ECO:0000256" key="2">
    <source>
        <dbReference type="ARBA" id="ARBA00022692"/>
    </source>
</evidence>
<dbReference type="Gene3D" id="3.20.20.140">
    <property type="entry name" value="Metal-dependent hydrolases"/>
    <property type="match status" value="1"/>
</dbReference>
<dbReference type="PANTHER" id="PTHR32027">
    <property type="entry name" value="CYTOSINE DEAMINASE"/>
    <property type="match status" value="1"/>
</dbReference>
<comment type="caution">
    <text evidence="8">The sequence shown here is derived from an EMBL/GenBank/DDBJ whole genome shotgun (WGS) entry which is preliminary data.</text>
</comment>
<evidence type="ECO:0000256" key="4">
    <source>
        <dbReference type="ARBA" id="ARBA00023136"/>
    </source>
</evidence>
<dbReference type="VEuPathDB" id="FungiDB:MFRU_001g03650"/>
<dbReference type="AlphaFoldDB" id="A0A5M9K120"/>
<dbReference type="InterPro" id="IPR032466">
    <property type="entry name" value="Metal_Hydrolase"/>
</dbReference>
<evidence type="ECO:0000259" key="7">
    <source>
        <dbReference type="PROSITE" id="PS50922"/>
    </source>
</evidence>
<dbReference type="Pfam" id="PF03798">
    <property type="entry name" value="TRAM_LAG1_CLN8"/>
    <property type="match status" value="1"/>
</dbReference>
<proteinExistence type="predicted"/>
<dbReference type="VEuPathDB" id="FungiDB:MFRU_001g03640"/>
<dbReference type="SMART" id="SM00724">
    <property type="entry name" value="TLC"/>
    <property type="match status" value="1"/>
</dbReference>
<comment type="subcellular location">
    <subcellularLocation>
        <location evidence="1">Membrane</location>
        <topology evidence="1">Multi-pass membrane protein</topology>
    </subcellularLocation>
</comment>
<feature type="transmembrane region" description="Helical" evidence="6">
    <location>
        <begin position="534"/>
        <end position="555"/>
    </location>
</feature>
<feature type="transmembrane region" description="Helical" evidence="6">
    <location>
        <begin position="417"/>
        <end position="440"/>
    </location>
</feature>
<dbReference type="PROSITE" id="PS50922">
    <property type="entry name" value="TLC"/>
    <property type="match status" value="1"/>
</dbReference>
<dbReference type="PANTHER" id="PTHR32027:SF0">
    <property type="entry name" value="CYTOSINE DEAMINASE"/>
    <property type="match status" value="1"/>
</dbReference>
<dbReference type="Proteomes" id="UP000322873">
    <property type="component" value="Unassembled WGS sequence"/>
</dbReference>
<protein>
    <recommendedName>
        <fullName evidence="7">TLC domain-containing protein</fullName>
    </recommendedName>
</protein>
<feature type="transmembrane region" description="Helical" evidence="6">
    <location>
        <begin position="452"/>
        <end position="472"/>
    </location>
</feature>
<evidence type="ECO:0000256" key="6">
    <source>
        <dbReference type="SAM" id="Phobius"/>
    </source>
</evidence>
<sequence>MVYSAIDRLHKANWTTNCEHKEFRTVVFGHCTRLTLLDSNEWQKLRQEIRNLPVSFVGLPTSDLFMMGRPDEATGGSNRVRGTLQVTEMIKKYDFNVAIGINNVGNAFTPHGTCDPMSLTSLGVGIYHAGTKADAQILLECVSTRARQAIGIYVEHNINSNLDVGSPSSFVIFGTKGSRNFRVRKSIQELVYDAGFERTTIFEGNEIHKYLDLLHSRQESHILLNTLSVLRQEGRYLLVPFKYSLYSTIHSEMHDPFPIPPSPWLSQAVQPFADYFHLTTLPLHIHEVLGSFLAYTFINKVVAPQVSIRLFPEKYSRFSAERKLNWDVHVVSLCQSSLINVLALWVMFVDEERKNMTAQERVHGYTGAAGMIQGLATGYFLWDLMITLQNLRVFGIGMLAHATSALLVFSFGFRPFVNFYGCTFILYELSSPFLNFHWFFDKLDMTGSKPQLYNGIALLFTFFCCRLVWGTYQSLRVYQDVWRSMHNQPASSASINIDALANGTASALDAAAGHSATPIHNDIMRFANDEFIPLWLGFTYLGSNIVLNTLNFYWFGKMIEAVRKRFQPTKESRQKDKAIAVKSTGANGKTRISVGESEVRRRKALDDNEPIAAAGSWRSWWIRSSGCIETSCYLITCYHFLSYDFHCKYFVLNPNLGKSFIYVLVSKVVEGLYKTDLNPEMVKLMV</sequence>
<dbReference type="SUPFAM" id="SSF51556">
    <property type="entry name" value="Metallo-dependent hydrolases"/>
    <property type="match status" value="1"/>
</dbReference>
<dbReference type="GO" id="GO:0016814">
    <property type="term" value="F:hydrolase activity, acting on carbon-nitrogen (but not peptide) bonds, in cyclic amidines"/>
    <property type="evidence" value="ECO:0007669"/>
    <property type="project" value="TreeGrafter"/>
</dbReference>
<keyword evidence="3 6" id="KW-1133">Transmembrane helix</keyword>
<evidence type="ECO:0000256" key="3">
    <source>
        <dbReference type="ARBA" id="ARBA00022989"/>
    </source>
</evidence>
<dbReference type="GO" id="GO:0016020">
    <property type="term" value="C:membrane"/>
    <property type="evidence" value="ECO:0007669"/>
    <property type="project" value="UniProtKB-SubCell"/>
</dbReference>
<keyword evidence="2 5" id="KW-0812">Transmembrane</keyword>
<accession>A0A5M9K120</accession>
<evidence type="ECO:0000256" key="5">
    <source>
        <dbReference type="PROSITE-ProRule" id="PRU00205"/>
    </source>
</evidence>
<dbReference type="InterPro" id="IPR006634">
    <property type="entry name" value="TLC-dom"/>
</dbReference>
<reference evidence="8 9" key="1">
    <citation type="submission" date="2019-06" db="EMBL/GenBank/DDBJ databases">
        <title>Genome Sequence of the Brown Rot Fungal Pathogen Monilinia fructicola.</title>
        <authorList>
            <person name="De Miccolis Angelini R.M."/>
            <person name="Landi L."/>
            <person name="Abate D."/>
            <person name="Pollastro S."/>
            <person name="Romanazzi G."/>
            <person name="Faretra F."/>
        </authorList>
    </citation>
    <scope>NUCLEOTIDE SEQUENCE [LARGE SCALE GENOMIC DNA]</scope>
    <source>
        <strain evidence="8 9">Mfrc123</strain>
    </source>
</reference>
<evidence type="ECO:0000256" key="1">
    <source>
        <dbReference type="ARBA" id="ARBA00004141"/>
    </source>
</evidence>
<evidence type="ECO:0000313" key="8">
    <source>
        <dbReference type="EMBL" id="KAA8573682.1"/>
    </source>
</evidence>
<dbReference type="EMBL" id="VICG01000003">
    <property type="protein sequence ID" value="KAA8573682.1"/>
    <property type="molecule type" value="Genomic_DNA"/>
</dbReference>
<keyword evidence="9" id="KW-1185">Reference proteome</keyword>
<dbReference type="InterPro" id="IPR052349">
    <property type="entry name" value="Metallo-hydrolase_Enzymes"/>
</dbReference>
<feature type="transmembrane region" description="Helical" evidence="6">
    <location>
        <begin position="368"/>
        <end position="386"/>
    </location>
</feature>
<feature type="transmembrane region" description="Helical" evidence="6">
    <location>
        <begin position="393"/>
        <end position="411"/>
    </location>
</feature>
<name>A0A5M9K120_MONFR</name>
<evidence type="ECO:0000313" key="9">
    <source>
        <dbReference type="Proteomes" id="UP000322873"/>
    </source>
</evidence>